<dbReference type="GO" id="GO:0016020">
    <property type="term" value="C:membrane"/>
    <property type="evidence" value="ECO:0007669"/>
    <property type="project" value="InterPro"/>
</dbReference>
<name>A0A1I3NMA6_9SPIR</name>
<feature type="domain" description="EamA" evidence="2">
    <location>
        <begin position="8"/>
        <end position="140"/>
    </location>
</feature>
<keyword evidence="1" id="KW-1133">Transmembrane helix</keyword>
<dbReference type="EMBL" id="FORI01000019">
    <property type="protein sequence ID" value="SFJ09916.1"/>
    <property type="molecule type" value="Genomic_DNA"/>
</dbReference>
<feature type="transmembrane region" description="Helical" evidence="1">
    <location>
        <begin position="68"/>
        <end position="87"/>
    </location>
</feature>
<keyword evidence="4" id="KW-1185">Reference proteome</keyword>
<reference evidence="4" key="1">
    <citation type="submission" date="2016-10" db="EMBL/GenBank/DDBJ databases">
        <authorList>
            <person name="Varghese N."/>
            <person name="Submissions S."/>
        </authorList>
    </citation>
    <scope>NUCLEOTIDE SEQUENCE [LARGE SCALE GENOMIC DNA]</scope>
    <source>
        <strain evidence="4">XBD1002</strain>
    </source>
</reference>
<proteinExistence type="predicted"/>
<evidence type="ECO:0000313" key="3">
    <source>
        <dbReference type="EMBL" id="SFJ09916.1"/>
    </source>
</evidence>
<evidence type="ECO:0000313" key="4">
    <source>
        <dbReference type="Proteomes" id="UP000182737"/>
    </source>
</evidence>
<feature type="transmembrane region" description="Helical" evidence="1">
    <location>
        <begin position="99"/>
        <end position="117"/>
    </location>
</feature>
<evidence type="ECO:0000259" key="2">
    <source>
        <dbReference type="Pfam" id="PF00892"/>
    </source>
</evidence>
<dbReference type="AlphaFoldDB" id="A0A1I3NMA6"/>
<accession>A0A1I3NMA6</accession>
<feature type="transmembrane region" description="Helical" evidence="1">
    <location>
        <begin position="6"/>
        <end position="25"/>
    </location>
</feature>
<keyword evidence="1" id="KW-0472">Membrane</keyword>
<protein>
    <submittedName>
        <fullName evidence="3">EamA-like transporter family protein</fullName>
    </submittedName>
</protein>
<gene>
    <name evidence="3" type="ORF">SAMN04487775_1191</name>
</gene>
<dbReference type="InterPro" id="IPR000620">
    <property type="entry name" value="EamA_dom"/>
</dbReference>
<dbReference type="Pfam" id="PF00892">
    <property type="entry name" value="EamA"/>
    <property type="match status" value="1"/>
</dbReference>
<dbReference type="Proteomes" id="UP000182737">
    <property type="component" value="Unassembled WGS sequence"/>
</dbReference>
<evidence type="ECO:0000256" key="1">
    <source>
        <dbReference type="SAM" id="Phobius"/>
    </source>
</evidence>
<organism evidence="3 4">
    <name type="scientific">Treponema bryantii</name>
    <dbReference type="NCBI Taxonomy" id="163"/>
    <lineage>
        <taxon>Bacteria</taxon>
        <taxon>Pseudomonadati</taxon>
        <taxon>Spirochaetota</taxon>
        <taxon>Spirochaetia</taxon>
        <taxon>Spirochaetales</taxon>
        <taxon>Treponemataceae</taxon>
        <taxon>Treponema</taxon>
    </lineage>
</organism>
<keyword evidence="1" id="KW-0812">Transmembrane</keyword>
<sequence length="141" mass="15575">MFNYIWPLLIIIFSNTLYQICAKGIPEQMNTYASMTITYAVATLFSALAFFVTSKGGNILKEFSHTNWATIVLGIVITGLEVGFIFAYKAGWKVNTLSVTTNAILAIVLIIVGLIGYHEAINWNKVLGVAICLVGLYFINR</sequence>
<feature type="transmembrane region" description="Helical" evidence="1">
    <location>
        <begin position="37"/>
        <end position="56"/>
    </location>
</feature>
<dbReference type="OrthoDB" id="2294582at2"/>
<feature type="transmembrane region" description="Helical" evidence="1">
    <location>
        <begin position="123"/>
        <end position="139"/>
    </location>
</feature>
<dbReference type="RefSeq" id="WP_074933901.1">
    <property type="nucleotide sequence ID" value="NZ_FORI01000019.1"/>
</dbReference>